<gene>
    <name evidence="2" type="ORF">PAXRUDRAFT_236761</name>
</gene>
<keyword evidence="3" id="KW-1185">Reference proteome</keyword>
<evidence type="ECO:0000256" key="1">
    <source>
        <dbReference type="SAM" id="MobiDB-lite"/>
    </source>
</evidence>
<accession>A0A0D0E680</accession>
<dbReference type="InParanoid" id="A0A0D0E680"/>
<evidence type="ECO:0000313" key="2">
    <source>
        <dbReference type="EMBL" id="KIL00417.1"/>
    </source>
</evidence>
<reference evidence="2 3" key="1">
    <citation type="submission" date="2014-04" db="EMBL/GenBank/DDBJ databases">
        <authorList>
            <consortium name="DOE Joint Genome Institute"/>
            <person name="Kuo A."/>
            <person name="Kohler A."/>
            <person name="Jargeat P."/>
            <person name="Nagy L.G."/>
            <person name="Floudas D."/>
            <person name="Copeland A."/>
            <person name="Barry K.W."/>
            <person name="Cichocki N."/>
            <person name="Veneault-Fourrey C."/>
            <person name="LaButti K."/>
            <person name="Lindquist E.A."/>
            <person name="Lipzen A."/>
            <person name="Lundell T."/>
            <person name="Morin E."/>
            <person name="Murat C."/>
            <person name="Sun H."/>
            <person name="Tunlid A."/>
            <person name="Henrissat B."/>
            <person name="Grigoriev I.V."/>
            <person name="Hibbett D.S."/>
            <person name="Martin F."/>
            <person name="Nordberg H.P."/>
            <person name="Cantor M.N."/>
            <person name="Hua S.X."/>
        </authorList>
    </citation>
    <scope>NUCLEOTIDE SEQUENCE [LARGE SCALE GENOMIC DNA]</scope>
    <source>
        <strain evidence="2 3">Ve08.2h10</strain>
    </source>
</reference>
<protein>
    <submittedName>
        <fullName evidence="2">Uncharacterized protein</fullName>
    </submittedName>
</protein>
<evidence type="ECO:0000313" key="3">
    <source>
        <dbReference type="Proteomes" id="UP000054538"/>
    </source>
</evidence>
<organism evidence="2 3">
    <name type="scientific">Paxillus rubicundulus Ve08.2h10</name>
    <dbReference type="NCBI Taxonomy" id="930991"/>
    <lineage>
        <taxon>Eukaryota</taxon>
        <taxon>Fungi</taxon>
        <taxon>Dikarya</taxon>
        <taxon>Basidiomycota</taxon>
        <taxon>Agaricomycotina</taxon>
        <taxon>Agaricomycetes</taxon>
        <taxon>Agaricomycetidae</taxon>
        <taxon>Boletales</taxon>
        <taxon>Paxilineae</taxon>
        <taxon>Paxillaceae</taxon>
        <taxon>Paxillus</taxon>
    </lineage>
</organism>
<name>A0A0D0E680_9AGAM</name>
<dbReference type="HOGENOM" id="CLU_2050371_0_0_1"/>
<feature type="region of interest" description="Disordered" evidence="1">
    <location>
        <begin position="88"/>
        <end position="110"/>
    </location>
</feature>
<proteinExistence type="predicted"/>
<feature type="compositionally biased region" description="Polar residues" evidence="1">
    <location>
        <begin position="92"/>
        <end position="101"/>
    </location>
</feature>
<dbReference type="EMBL" id="KN824834">
    <property type="protein sequence ID" value="KIL00417.1"/>
    <property type="molecule type" value="Genomic_DNA"/>
</dbReference>
<dbReference type="AlphaFoldDB" id="A0A0D0E680"/>
<sequence>MVETATFEHLQRRWKNLLFWLEGHGFKTQDLLAECRQTTASGNGLFAHRACAVSWSVQSTTQISNGIILSASDDFICNPSECYDEQDDSETALLSSDTGDQGINRHAIDLDAPIPMAPRR</sequence>
<reference evidence="3" key="2">
    <citation type="submission" date="2015-01" db="EMBL/GenBank/DDBJ databases">
        <title>Evolutionary Origins and Diversification of the Mycorrhizal Mutualists.</title>
        <authorList>
            <consortium name="DOE Joint Genome Institute"/>
            <consortium name="Mycorrhizal Genomics Consortium"/>
            <person name="Kohler A."/>
            <person name="Kuo A."/>
            <person name="Nagy L.G."/>
            <person name="Floudas D."/>
            <person name="Copeland A."/>
            <person name="Barry K.W."/>
            <person name="Cichocki N."/>
            <person name="Veneault-Fourrey C."/>
            <person name="LaButti K."/>
            <person name="Lindquist E.A."/>
            <person name="Lipzen A."/>
            <person name="Lundell T."/>
            <person name="Morin E."/>
            <person name="Murat C."/>
            <person name="Riley R."/>
            <person name="Ohm R."/>
            <person name="Sun H."/>
            <person name="Tunlid A."/>
            <person name="Henrissat B."/>
            <person name="Grigoriev I.V."/>
            <person name="Hibbett D.S."/>
            <person name="Martin F."/>
        </authorList>
    </citation>
    <scope>NUCLEOTIDE SEQUENCE [LARGE SCALE GENOMIC DNA]</scope>
    <source>
        <strain evidence="3">Ve08.2h10</strain>
    </source>
</reference>
<dbReference type="Proteomes" id="UP000054538">
    <property type="component" value="Unassembled WGS sequence"/>
</dbReference>